<dbReference type="InterPro" id="IPR036005">
    <property type="entry name" value="Creatinase/aminopeptidase-like"/>
</dbReference>
<dbReference type="PANTHER" id="PTHR46112:SF3">
    <property type="entry name" value="AMINOPEPTIDASE YPDF"/>
    <property type="match status" value="1"/>
</dbReference>
<feature type="domain" description="Peptidase M24" evidence="3">
    <location>
        <begin position="5"/>
        <end position="200"/>
    </location>
</feature>
<evidence type="ECO:0000256" key="2">
    <source>
        <dbReference type="ARBA" id="ARBA00022801"/>
    </source>
</evidence>
<dbReference type="PRINTS" id="PR00599">
    <property type="entry name" value="MAPEPTIDASE"/>
</dbReference>
<feature type="non-terminal residue" evidence="4">
    <location>
        <position position="1"/>
    </location>
</feature>
<evidence type="ECO:0000259" key="3">
    <source>
        <dbReference type="Pfam" id="PF00557"/>
    </source>
</evidence>
<dbReference type="InterPro" id="IPR001714">
    <property type="entry name" value="Pept_M24_MAP"/>
</dbReference>
<dbReference type="PROSITE" id="PS00491">
    <property type="entry name" value="PROLINE_PEPTIDASE"/>
    <property type="match status" value="1"/>
</dbReference>
<dbReference type="InterPro" id="IPR050659">
    <property type="entry name" value="Peptidase_M24B"/>
</dbReference>
<dbReference type="Gene3D" id="3.90.230.10">
    <property type="entry name" value="Creatinase/methionine aminopeptidase superfamily"/>
    <property type="match status" value="1"/>
</dbReference>
<dbReference type="InterPro" id="IPR000994">
    <property type="entry name" value="Pept_M24"/>
</dbReference>
<protein>
    <recommendedName>
        <fullName evidence="3">Peptidase M24 domain-containing protein</fullName>
    </recommendedName>
</protein>
<dbReference type="GO" id="GO:0016787">
    <property type="term" value="F:hydrolase activity"/>
    <property type="evidence" value="ECO:0007669"/>
    <property type="project" value="UniProtKB-KW"/>
</dbReference>
<dbReference type="EMBL" id="UINC01001829">
    <property type="protein sequence ID" value="SUZ89643.1"/>
    <property type="molecule type" value="Genomic_DNA"/>
</dbReference>
<accession>A0A381RKR2</accession>
<evidence type="ECO:0000256" key="1">
    <source>
        <dbReference type="ARBA" id="ARBA00022723"/>
    </source>
</evidence>
<dbReference type="PANTHER" id="PTHR46112">
    <property type="entry name" value="AMINOPEPTIDASE"/>
    <property type="match status" value="1"/>
</dbReference>
<keyword evidence="2" id="KW-0378">Hydrolase</keyword>
<proteinExistence type="predicted"/>
<dbReference type="Pfam" id="PF00557">
    <property type="entry name" value="Peptidase_M24"/>
    <property type="match status" value="1"/>
</dbReference>
<dbReference type="AlphaFoldDB" id="A0A381RKR2"/>
<organism evidence="4">
    <name type="scientific">marine metagenome</name>
    <dbReference type="NCBI Taxonomy" id="408172"/>
    <lineage>
        <taxon>unclassified sequences</taxon>
        <taxon>metagenomes</taxon>
        <taxon>ecological metagenomes</taxon>
    </lineage>
</organism>
<dbReference type="InterPro" id="IPR001131">
    <property type="entry name" value="Peptidase_M24B_aminopep-P_CS"/>
</dbReference>
<sequence>DINRIIESGRQERDVAIEIDTKLRNAGFERPAFDTIVASGPNSALPHAQPGDRVFTEGDIVQLDFGGVLDGYCVDLSRVATIGTPSKVARRLHSAVAAAQEAAIAMVSPGVWASEVDSAARRVLEESGLGEAFTHGTGHGLGLEIHEDPRISKRDSDRKRAMAEGSDVVLVPGMVFTVEPGAYEPGQGGVRIEDDVLVTDEGYELLTDVRRDLWVQS</sequence>
<dbReference type="GO" id="GO:0046872">
    <property type="term" value="F:metal ion binding"/>
    <property type="evidence" value="ECO:0007669"/>
    <property type="project" value="UniProtKB-KW"/>
</dbReference>
<dbReference type="SUPFAM" id="SSF55920">
    <property type="entry name" value="Creatinase/aminopeptidase"/>
    <property type="match status" value="1"/>
</dbReference>
<evidence type="ECO:0000313" key="4">
    <source>
        <dbReference type="EMBL" id="SUZ89643.1"/>
    </source>
</evidence>
<reference evidence="4" key="1">
    <citation type="submission" date="2018-05" db="EMBL/GenBank/DDBJ databases">
        <authorList>
            <person name="Lanie J.A."/>
            <person name="Ng W.-L."/>
            <person name="Kazmierczak K.M."/>
            <person name="Andrzejewski T.M."/>
            <person name="Davidsen T.M."/>
            <person name="Wayne K.J."/>
            <person name="Tettelin H."/>
            <person name="Glass J.I."/>
            <person name="Rusch D."/>
            <person name="Podicherti R."/>
            <person name="Tsui H.-C.T."/>
            <person name="Winkler M.E."/>
        </authorList>
    </citation>
    <scope>NUCLEOTIDE SEQUENCE</scope>
</reference>
<gene>
    <name evidence="4" type="ORF">METZ01_LOCUS42497</name>
</gene>
<name>A0A381RKR2_9ZZZZ</name>
<keyword evidence="1" id="KW-0479">Metal-binding</keyword>